<proteinExistence type="predicted"/>
<name>A0AAE1DZP5_9GAST</name>
<dbReference type="AlphaFoldDB" id="A0AAE1DZP5"/>
<evidence type="ECO:0000313" key="2">
    <source>
        <dbReference type="Proteomes" id="UP001283361"/>
    </source>
</evidence>
<gene>
    <name evidence="1" type="ORF">RRG08_010173</name>
</gene>
<dbReference type="Proteomes" id="UP001283361">
    <property type="component" value="Unassembled WGS sequence"/>
</dbReference>
<keyword evidence="2" id="KW-1185">Reference proteome</keyword>
<reference evidence="1" key="1">
    <citation type="journal article" date="2023" name="G3 (Bethesda)">
        <title>A reference genome for the long-term kleptoplast-retaining sea slug Elysia crispata morphotype clarki.</title>
        <authorList>
            <person name="Eastman K.E."/>
            <person name="Pendleton A.L."/>
            <person name="Shaikh M.A."/>
            <person name="Suttiyut T."/>
            <person name="Ogas R."/>
            <person name="Tomko P."/>
            <person name="Gavelis G."/>
            <person name="Widhalm J.R."/>
            <person name="Wisecaver J.H."/>
        </authorList>
    </citation>
    <scope>NUCLEOTIDE SEQUENCE</scope>
    <source>
        <strain evidence="1">ECLA1</strain>
    </source>
</reference>
<organism evidence="1 2">
    <name type="scientific">Elysia crispata</name>
    <name type="common">lettuce slug</name>
    <dbReference type="NCBI Taxonomy" id="231223"/>
    <lineage>
        <taxon>Eukaryota</taxon>
        <taxon>Metazoa</taxon>
        <taxon>Spiralia</taxon>
        <taxon>Lophotrochozoa</taxon>
        <taxon>Mollusca</taxon>
        <taxon>Gastropoda</taxon>
        <taxon>Heterobranchia</taxon>
        <taxon>Euthyneura</taxon>
        <taxon>Panpulmonata</taxon>
        <taxon>Sacoglossa</taxon>
        <taxon>Placobranchoidea</taxon>
        <taxon>Plakobranchidae</taxon>
        <taxon>Elysia</taxon>
    </lineage>
</organism>
<comment type="caution">
    <text evidence="1">The sequence shown here is derived from an EMBL/GenBank/DDBJ whole genome shotgun (WGS) entry which is preliminary data.</text>
</comment>
<sequence>MYVMHAASYKGSIRTNTLDFCDTIPIEEELSTVAQAAQENGRAGDIITSGTTCCISWGGPGAGLGRSEICFISVTLINNKGTKRSDHGSKADTAVTQRADDTYHGRVVYTRRTVQ</sequence>
<evidence type="ECO:0000313" key="1">
    <source>
        <dbReference type="EMBL" id="KAK3788924.1"/>
    </source>
</evidence>
<protein>
    <submittedName>
        <fullName evidence="1">Uncharacterized protein</fullName>
    </submittedName>
</protein>
<dbReference type="EMBL" id="JAWDGP010001711">
    <property type="protein sequence ID" value="KAK3788924.1"/>
    <property type="molecule type" value="Genomic_DNA"/>
</dbReference>
<accession>A0AAE1DZP5</accession>